<keyword evidence="7" id="KW-0411">Iron-sulfur</keyword>
<dbReference type="CDD" id="cd01335">
    <property type="entry name" value="Radical_SAM"/>
    <property type="match status" value="1"/>
</dbReference>
<dbReference type="PROSITE" id="PS51918">
    <property type="entry name" value="RADICAL_SAM"/>
    <property type="match status" value="1"/>
</dbReference>
<evidence type="ECO:0000313" key="9">
    <source>
        <dbReference type="EMBL" id="OGK00595.1"/>
    </source>
</evidence>
<dbReference type="InterPro" id="IPR050377">
    <property type="entry name" value="Radical_SAM_PqqE_MftC-like"/>
</dbReference>
<dbReference type="InterPro" id="IPR017200">
    <property type="entry name" value="PqqE-like"/>
</dbReference>
<sequence length="354" mass="40075">MKRFFRWLYYTLPRRLNTRYLFSCRNYVFEVTYACNLNCSMCCYLQEIARKQGEIQKRTELTGNEIRDIVKQLPRKSNIAFTGGEPFVKKGFIDAVREAKQRGFSVTIGTNGVLLTPGLCAALVELRVDQIGLSLDGPREIHNQVRGKPNAFDGLVNGIRTLREARDTAGTRAPRIMVNAVILPKTYELLPETIRIMKEIGADTASIEAMDGSYERSASRLRDTIDPNISPMENVPRISAAPFRECLEKTFDVANGINLPLSVSPRGMTIADLVAYYQGDFNLAAWQCFVPWETCRISPYGDLFPCMNCRIGNVRDQSLYSLWTSPRYAAFRQLFKNGKTRPCCAGCCKLAKRR</sequence>
<dbReference type="InterPro" id="IPR007197">
    <property type="entry name" value="rSAM"/>
</dbReference>
<evidence type="ECO:0000256" key="7">
    <source>
        <dbReference type="ARBA" id="ARBA00023014"/>
    </source>
</evidence>
<evidence type="ECO:0000256" key="3">
    <source>
        <dbReference type="ARBA" id="ARBA00022691"/>
    </source>
</evidence>
<keyword evidence="4" id="KW-0479">Metal-binding</keyword>
<dbReference type="InterPro" id="IPR013785">
    <property type="entry name" value="Aldolase_TIM"/>
</dbReference>
<dbReference type="Gene3D" id="3.20.20.70">
    <property type="entry name" value="Aldolase class I"/>
    <property type="match status" value="1"/>
</dbReference>
<dbReference type="Proteomes" id="UP000179243">
    <property type="component" value="Unassembled WGS sequence"/>
</dbReference>
<dbReference type="PIRSF" id="PIRSF037420">
    <property type="entry name" value="PQQ_syn_pqqE"/>
    <property type="match status" value="1"/>
</dbReference>
<comment type="cofactor">
    <cofactor evidence="1">
        <name>[4Fe-4S] cluster</name>
        <dbReference type="ChEBI" id="CHEBI:49883"/>
    </cofactor>
</comment>
<keyword evidence="3" id="KW-0949">S-adenosyl-L-methionine</keyword>
<dbReference type="GO" id="GO:0051539">
    <property type="term" value="F:4 iron, 4 sulfur cluster binding"/>
    <property type="evidence" value="ECO:0007669"/>
    <property type="project" value="UniProtKB-KW"/>
</dbReference>
<dbReference type="PANTHER" id="PTHR11228">
    <property type="entry name" value="RADICAL SAM DOMAIN PROTEIN"/>
    <property type="match status" value="1"/>
</dbReference>
<dbReference type="EMBL" id="MFYX01000144">
    <property type="protein sequence ID" value="OGK00595.1"/>
    <property type="molecule type" value="Genomic_DNA"/>
</dbReference>
<dbReference type="SFLD" id="SFLDS00029">
    <property type="entry name" value="Radical_SAM"/>
    <property type="match status" value="1"/>
</dbReference>
<dbReference type="SUPFAM" id="SSF102114">
    <property type="entry name" value="Radical SAM enzymes"/>
    <property type="match status" value="1"/>
</dbReference>
<gene>
    <name evidence="9" type="ORF">A2519_21670</name>
</gene>
<protein>
    <recommendedName>
        <fullName evidence="8">Radical SAM core domain-containing protein</fullName>
    </recommendedName>
</protein>
<dbReference type="InterPro" id="IPR006638">
    <property type="entry name" value="Elp3/MiaA/NifB-like_rSAM"/>
</dbReference>
<dbReference type="SFLD" id="SFLDG01387">
    <property type="entry name" value="BtrN-like_SPASM_domain_contain"/>
    <property type="match status" value="1"/>
</dbReference>
<feature type="domain" description="Radical SAM core" evidence="8">
    <location>
        <begin position="21"/>
        <end position="249"/>
    </location>
</feature>
<dbReference type="Pfam" id="PF13186">
    <property type="entry name" value="SPASM"/>
    <property type="match status" value="1"/>
</dbReference>
<dbReference type="SFLD" id="SFLDG01386">
    <property type="entry name" value="main_SPASM_domain-containing"/>
    <property type="match status" value="1"/>
</dbReference>
<organism evidence="9 10">
    <name type="scientific">Candidatus Raymondbacteria bacterium RIFOXYD12_FULL_49_13</name>
    <dbReference type="NCBI Taxonomy" id="1817890"/>
    <lineage>
        <taxon>Bacteria</taxon>
        <taxon>Raymondiibacteriota</taxon>
    </lineage>
</organism>
<keyword evidence="5" id="KW-0560">Oxidoreductase</keyword>
<evidence type="ECO:0000256" key="5">
    <source>
        <dbReference type="ARBA" id="ARBA00023002"/>
    </source>
</evidence>
<evidence type="ECO:0000256" key="2">
    <source>
        <dbReference type="ARBA" id="ARBA00022485"/>
    </source>
</evidence>
<dbReference type="GO" id="GO:0016491">
    <property type="term" value="F:oxidoreductase activity"/>
    <property type="evidence" value="ECO:0007669"/>
    <property type="project" value="UniProtKB-KW"/>
</dbReference>
<reference evidence="9 10" key="1">
    <citation type="journal article" date="2016" name="Nat. Commun.">
        <title>Thousands of microbial genomes shed light on interconnected biogeochemical processes in an aquifer system.</title>
        <authorList>
            <person name="Anantharaman K."/>
            <person name="Brown C.T."/>
            <person name="Hug L.A."/>
            <person name="Sharon I."/>
            <person name="Castelle C.J."/>
            <person name="Probst A.J."/>
            <person name="Thomas B.C."/>
            <person name="Singh A."/>
            <person name="Wilkins M.J."/>
            <person name="Karaoz U."/>
            <person name="Brodie E.L."/>
            <person name="Williams K.H."/>
            <person name="Hubbard S.S."/>
            <person name="Banfield J.F."/>
        </authorList>
    </citation>
    <scope>NUCLEOTIDE SEQUENCE [LARGE SCALE GENOMIC DNA]</scope>
</reference>
<evidence type="ECO:0000256" key="1">
    <source>
        <dbReference type="ARBA" id="ARBA00001966"/>
    </source>
</evidence>
<dbReference type="GO" id="GO:0032324">
    <property type="term" value="P:molybdopterin cofactor biosynthetic process"/>
    <property type="evidence" value="ECO:0007669"/>
    <property type="project" value="UniProtKB-ARBA"/>
</dbReference>
<comment type="caution">
    <text evidence="9">The sequence shown here is derived from an EMBL/GenBank/DDBJ whole genome shotgun (WGS) entry which is preliminary data.</text>
</comment>
<dbReference type="AlphaFoldDB" id="A0A1F7F1Q3"/>
<dbReference type="SFLD" id="SFLDG01067">
    <property type="entry name" value="SPASM/twitch_domain_containing"/>
    <property type="match status" value="1"/>
</dbReference>
<dbReference type="PROSITE" id="PS01305">
    <property type="entry name" value="MOAA_NIFB_PQQE"/>
    <property type="match status" value="1"/>
</dbReference>
<evidence type="ECO:0000313" key="10">
    <source>
        <dbReference type="Proteomes" id="UP000179243"/>
    </source>
</evidence>
<dbReference type="SMART" id="SM00729">
    <property type="entry name" value="Elp3"/>
    <property type="match status" value="1"/>
</dbReference>
<dbReference type="InterPro" id="IPR000385">
    <property type="entry name" value="MoaA_NifB_PqqE_Fe-S-bd_CS"/>
</dbReference>
<dbReference type="GO" id="GO:0046872">
    <property type="term" value="F:metal ion binding"/>
    <property type="evidence" value="ECO:0007669"/>
    <property type="project" value="UniProtKB-KW"/>
</dbReference>
<keyword evidence="2" id="KW-0004">4Fe-4S</keyword>
<dbReference type="CDD" id="cd21109">
    <property type="entry name" value="SPASM"/>
    <property type="match status" value="1"/>
</dbReference>
<evidence type="ECO:0000256" key="6">
    <source>
        <dbReference type="ARBA" id="ARBA00023004"/>
    </source>
</evidence>
<dbReference type="InterPro" id="IPR023885">
    <property type="entry name" value="4Fe4S-binding_SPASM_dom"/>
</dbReference>
<dbReference type="PANTHER" id="PTHR11228:SF7">
    <property type="entry name" value="PQQA PEPTIDE CYCLASE"/>
    <property type="match status" value="1"/>
</dbReference>
<keyword evidence="6" id="KW-0408">Iron</keyword>
<dbReference type="Pfam" id="PF04055">
    <property type="entry name" value="Radical_SAM"/>
    <property type="match status" value="1"/>
</dbReference>
<dbReference type="InterPro" id="IPR034391">
    <property type="entry name" value="AdoMet-like_SPASM_containing"/>
</dbReference>
<accession>A0A1F7F1Q3</accession>
<name>A0A1F7F1Q3_UNCRA</name>
<proteinExistence type="predicted"/>
<dbReference type="InterPro" id="IPR058240">
    <property type="entry name" value="rSAM_sf"/>
</dbReference>
<evidence type="ECO:0000259" key="8">
    <source>
        <dbReference type="PROSITE" id="PS51918"/>
    </source>
</evidence>
<evidence type="ECO:0000256" key="4">
    <source>
        <dbReference type="ARBA" id="ARBA00022723"/>
    </source>
</evidence>